<dbReference type="AlphaFoldDB" id="A0A8J5X3J1"/>
<feature type="coiled-coil region" evidence="2">
    <location>
        <begin position="155"/>
        <end position="234"/>
    </location>
</feature>
<organism evidence="4 5">
    <name type="scientific">Diacronema lutheri</name>
    <name type="common">Unicellular marine alga</name>
    <name type="synonym">Monochrysis lutheri</name>
    <dbReference type="NCBI Taxonomy" id="2081491"/>
    <lineage>
        <taxon>Eukaryota</taxon>
        <taxon>Haptista</taxon>
        <taxon>Haptophyta</taxon>
        <taxon>Pavlovophyceae</taxon>
        <taxon>Pavlovales</taxon>
        <taxon>Pavlovaceae</taxon>
        <taxon>Diacronema</taxon>
    </lineage>
</organism>
<dbReference type="GO" id="GO:0005737">
    <property type="term" value="C:cytoplasm"/>
    <property type="evidence" value="ECO:0007669"/>
    <property type="project" value="UniProtKB-ARBA"/>
</dbReference>
<dbReference type="Pfam" id="PF10211">
    <property type="entry name" value="Ax_dynein_light"/>
    <property type="match status" value="1"/>
</dbReference>
<dbReference type="OrthoDB" id="1927454at2759"/>
<proteinExistence type="predicted"/>
<protein>
    <submittedName>
        <fullName evidence="4">Uncharacterized protein</fullName>
    </submittedName>
</protein>
<evidence type="ECO:0000256" key="3">
    <source>
        <dbReference type="SAM" id="MobiDB-lite"/>
    </source>
</evidence>
<dbReference type="EMBL" id="JAGTXO010000070">
    <property type="protein sequence ID" value="KAG8457441.1"/>
    <property type="molecule type" value="Genomic_DNA"/>
</dbReference>
<accession>A0A8J5X3J1</accession>
<evidence type="ECO:0000256" key="1">
    <source>
        <dbReference type="ARBA" id="ARBA00023054"/>
    </source>
</evidence>
<feature type="compositionally biased region" description="Low complexity" evidence="3">
    <location>
        <begin position="346"/>
        <end position="362"/>
    </location>
</feature>
<gene>
    <name evidence="4" type="ORF">KFE25_011296</name>
</gene>
<evidence type="ECO:0000313" key="4">
    <source>
        <dbReference type="EMBL" id="KAG8457441.1"/>
    </source>
</evidence>
<feature type="region of interest" description="Disordered" evidence="3">
    <location>
        <begin position="332"/>
        <end position="387"/>
    </location>
</feature>
<dbReference type="Proteomes" id="UP000751190">
    <property type="component" value="Unassembled WGS sequence"/>
</dbReference>
<dbReference type="PANTHER" id="PTHR34894">
    <property type="entry name" value="SAM-DEPENDENT METHYLTRANSFERASE RSMI, CONSERVED SITE"/>
    <property type="match status" value="1"/>
</dbReference>
<sequence>MEPSGSPLPPSRLPREAHVELRLPLCTRADASYLQPGVAKLPQLGANWRTTVFPSLLPSGRDEVARVEEWLERAVREREQGRTAGSLHEELSDARRIASLFEALSTGLHELCRQVTVQCADRGRVLWRVWCLATQVVEQLLAVIEAAKRARGNALTSEQTRVREADEAVASLTRELGAASARADAAEATVAKLRARHDGLLTEGERLQQLVAEVRALIANRDELHEALRELREAGATSAAHTDTLLAQLAKQDKALAQARFERQAADETGCALRARVADLEAAVELRDADARRAAAELAETRRQLQQAAARAQAAAAAAALAERTMAAALDASKAPNKSPAKKKPPSACASSGGGAAVAAPVTPAPPAPPAPACVLGSSLAAPSVGR</sequence>
<reference evidence="4" key="1">
    <citation type="submission" date="2021-05" db="EMBL/GenBank/DDBJ databases">
        <title>The genome of the haptophyte Pavlova lutheri (Diacronema luteri, Pavlovales) - a model for lipid biosynthesis in eukaryotic algae.</title>
        <authorList>
            <person name="Hulatt C.J."/>
            <person name="Posewitz M.C."/>
        </authorList>
    </citation>
    <scope>NUCLEOTIDE SEQUENCE</scope>
    <source>
        <strain evidence="4">NIVA-4/92</strain>
    </source>
</reference>
<keyword evidence="5" id="KW-1185">Reference proteome</keyword>
<dbReference type="PANTHER" id="PTHR34894:SF5">
    <property type="entry name" value="EF-HAND DOMAIN-CONTAINING PROTEIN"/>
    <property type="match status" value="1"/>
</dbReference>
<evidence type="ECO:0000313" key="5">
    <source>
        <dbReference type="Proteomes" id="UP000751190"/>
    </source>
</evidence>
<evidence type="ECO:0000256" key="2">
    <source>
        <dbReference type="SAM" id="Coils"/>
    </source>
</evidence>
<keyword evidence="1 2" id="KW-0175">Coiled coil</keyword>
<name>A0A8J5X3J1_DIALT</name>
<dbReference type="InterPro" id="IPR019347">
    <property type="entry name" value="Axonemal_dynein_light_chain"/>
</dbReference>
<comment type="caution">
    <text evidence="4">The sequence shown here is derived from an EMBL/GenBank/DDBJ whole genome shotgun (WGS) entry which is preliminary data.</text>
</comment>
<feature type="compositionally biased region" description="Pro residues" evidence="3">
    <location>
        <begin position="363"/>
        <end position="372"/>
    </location>
</feature>
<feature type="coiled-coil region" evidence="2">
    <location>
        <begin position="291"/>
        <end position="318"/>
    </location>
</feature>